<dbReference type="SUPFAM" id="SSF48452">
    <property type="entry name" value="TPR-like"/>
    <property type="match status" value="1"/>
</dbReference>
<evidence type="ECO:0000313" key="3">
    <source>
        <dbReference type="EMBL" id="QED27036.1"/>
    </source>
</evidence>
<keyword evidence="1" id="KW-0812">Transmembrane</keyword>
<name>A0A5B8XTR3_9DELT</name>
<sequence>MSRESITRLGMAIIAGASIFACSSSVWAEDLTFEEAIGQAKTAYDAEDYDKAVELLLTANRIQPNSRLLLNIARSYARSGDCANAVAYFKAFSRADDAEDSLVKTANKEADELACDAFDDEASGRVMFSSVPTGASVSLDGKELGKTPFETVLLGQGEQKFVFTLEGYETFERTVKLSPQSDATVAASMQEKVEEVPEPVVVQEPVRIPSTGPDYTYHYVAGGIAGVGVGLVVLGLVSDLVLIPGTDEEREAFAPGTSDYQRLTEQRSSQATMALVGYIGGAALIAGGGGWLTYLLLQDQDEESLSVTPVFGSDHAGLSISGAF</sequence>
<dbReference type="InterPro" id="IPR011990">
    <property type="entry name" value="TPR-like_helical_dom_sf"/>
</dbReference>
<dbReference type="KEGG" id="bbae:FRD01_07235"/>
<protein>
    <submittedName>
        <fullName evidence="3">PEGA domain-containing protein</fullName>
    </submittedName>
</protein>
<dbReference type="Pfam" id="PF08308">
    <property type="entry name" value="PEGA"/>
    <property type="match status" value="1"/>
</dbReference>
<feature type="transmembrane region" description="Helical" evidence="1">
    <location>
        <begin position="275"/>
        <end position="297"/>
    </location>
</feature>
<evidence type="ECO:0000259" key="2">
    <source>
        <dbReference type="Pfam" id="PF08308"/>
    </source>
</evidence>
<evidence type="ECO:0000313" key="4">
    <source>
        <dbReference type="Proteomes" id="UP000321595"/>
    </source>
</evidence>
<dbReference type="RefSeq" id="WP_146958721.1">
    <property type="nucleotide sequence ID" value="NZ_CP042467.1"/>
</dbReference>
<dbReference type="InterPro" id="IPR013229">
    <property type="entry name" value="PEGA"/>
</dbReference>
<evidence type="ECO:0000256" key="1">
    <source>
        <dbReference type="SAM" id="Phobius"/>
    </source>
</evidence>
<keyword evidence="4" id="KW-1185">Reference proteome</keyword>
<keyword evidence="1" id="KW-0472">Membrane</keyword>
<feature type="domain" description="PEGA" evidence="2">
    <location>
        <begin position="125"/>
        <end position="186"/>
    </location>
</feature>
<gene>
    <name evidence="3" type="ORF">FRD01_07235</name>
</gene>
<proteinExistence type="predicted"/>
<dbReference type="Gene3D" id="1.25.40.10">
    <property type="entry name" value="Tetratricopeptide repeat domain"/>
    <property type="match status" value="1"/>
</dbReference>
<dbReference type="EMBL" id="CP042467">
    <property type="protein sequence ID" value="QED27036.1"/>
    <property type="molecule type" value="Genomic_DNA"/>
</dbReference>
<accession>A0A5B8XTR3</accession>
<dbReference type="PROSITE" id="PS51257">
    <property type="entry name" value="PROKAR_LIPOPROTEIN"/>
    <property type="match status" value="1"/>
</dbReference>
<dbReference type="AlphaFoldDB" id="A0A5B8XTR3"/>
<feature type="transmembrane region" description="Helical" evidence="1">
    <location>
        <begin position="217"/>
        <end position="243"/>
    </location>
</feature>
<dbReference type="OrthoDB" id="5381575at2"/>
<dbReference type="Proteomes" id="UP000321595">
    <property type="component" value="Chromosome"/>
</dbReference>
<keyword evidence="1" id="KW-1133">Transmembrane helix</keyword>
<reference evidence="3 4" key="1">
    <citation type="submission" date="2019-08" db="EMBL/GenBank/DDBJ databases">
        <authorList>
            <person name="Liang Q."/>
        </authorList>
    </citation>
    <scope>NUCLEOTIDE SEQUENCE [LARGE SCALE GENOMIC DNA]</scope>
    <source>
        <strain evidence="3 4">V1718</strain>
    </source>
</reference>
<organism evidence="3 4">
    <name type="scientific">Microvenator marinus</name>
    <dbReference type="NCBI Taxonomy" id="2600177"/>
    <lineage>
        <taxon>Bacteria</taxon>
        <taxon>Deltaproteobacteria</taxon>
        <taxon>Bradymonadales</taxon>
        <taxon>Microvenatoraceae</taxon>
        <taxon>Microvenator</taxon>
    </lineage>
</organism>